<accession>A0A3A8MK84</accession>
<gene>
    <name evidence="2" type="ORF">D7X12_39830</name>
</gene>
<dbReference type="Proteomes" id="UP000273405">
    <property type="component" value="Unassembled WGS sequence"/>
</dbReference>
<keyword evidence="3" id="KW-1185">Reference proteome</keyword>
<proteinExistence type="predicted"/>
<organism evidence="2 3">
    <name type="scientific">Corallococcus sicarius</name>
    <dbReference type="NCBI Taxonomy" id="2316726"/>
    <lineage>
        <taxon>Bacteria</taxon>
        <taxon>Pseudomonadati</taxon>
        <taxon>Myxococcota</taxon>
        <taxon>Myxococcia</taxon>
        <taxon>Myxococcales</taxon>
        <taxon>Cystobacterineae</taxon>
        <taxon>Myxococcaceae</taxon>
        <taxon>Corallococcus</taxon>
    </lineage>
</organism>
<evidence type="ECO:0008006" key="4">
    <source>
        <dbReference type="Google" id="ProtNLM"/>
    </source>
</evidence>
<evidence type="ECO:0000313" key="2">
    <source>
        <dbReference type="EMBL" id="RKH29125.1"/>
    </source>
</evidence>
<dbReference type="PROSITE" id="PS50012">
    <property type="entry name" value="RCC1_3"/>
    <property type="match status" value="1"/>
</dbReference>
<dbReference type="Gene3D" id="2.130.10.30">
    <property type="entry name" value="Regulator of chromosome condensation 1/beta-lactamase-inhibitor protein II"/>
    <property type="match status" value="1"/>
</dbReference>
<keyword evidence="1" id="KW-0677">Repeat</keyword>
<dbReference type="InterPro" id="IPR009091">
    <property type="entry name" value="RCC1/BLIP-II"/>
</dbReference>
<dbReference type="InterPro" id="IPR000408">
    <property type="entry name" value="Reg_chr_condens"/>
</dbReference>
<dbReference type="PROSITE" id="PS00626">
    <property type="entry name" value="RCC1_2"/>
    <property type="match status" value="1"/>
</dbReference>
<dbReference type="SUPFAM" id="SSF50985">
    <property type="entry name" value="RCC1/BLIP-II"/>
    <property type="match status" value="1"/>
</dbReference>
<dbReference type="PANTHER" id="PTHR22870">
    <property type="entry name" value="REGULATOR OF CHROMOSOME CONDENSATION"/>
    <property type="match status" value="1"/>
</dbReference>
<comment type="caution">
    <text evidence="2">The sequence shown here is derived from an EMBL/GenBank/DDBJ whole genome shotgun (WGS) entry which is preliminary data.</text>
</comment>
<evidence type="ECO:0000256" key="1">
    <source>
        <dbReference type="ARBA" id="ARBA00022737"/>
    </source>
</evidence>
<dbReference type="Pfam" id="PF00415">
    <property type="entry name" value="RCC1"/>
    <property type="match status" value="1"/>
</dbReference>
<evidence type="ECO:0000313" key="3">
    <source>
        <dbReference type="Proteomes" id="UP000273405"/>
    </source>
</evidence>
<sequence>MEGTFSHPPAALSQTQQGLSARAPLSRVALGSNHSLSIAPNGSVWTWGCNYLGQLGDGSTAHSFLPKVVPGVSGIVAVSAGTYHSLAVGQDGSFSGWGYSSVGPPAGEGFGPGQTPPAHGPAL</sequence>
<reference evidence="3" key="1">
    <citation type="submission" date="2018-09" db="EMBL/GenBank/DDBJ databases">
        <authorList>
            <person name="Livingstone P.G."/>
            <person name="Whitworth D.E."/>
        </authorList>
    </citation>
    <scope>NUCLEOTIDE SEQUENCE [LARGE SCALE GENOMIC DNA]</scope>
    <source>
        <strain evidence="3">CA040B</strain>
    </source>
</reference>
<dbReference type="AlphaFoldDB" id="A0A3A8MK84"/>
<protein>
    <recommendedName>
        <fullName evidence="4">RCC1 repeat-containing protein</fullName>
    </recommendedName>
</protein>
<dbReference type="PANTHER" id="PTHR22870:SF466">
    <property type="entry name" value="ANKYRIN REPEAT-CONTAINING PROTEIN"/>
    <property type="match status" value="1"/>
</dbReference>
<name>A0A3A8MK84_9BACT</name>
<dbReference type="InterPro" id="IPR051210">
    <property type="entry name" value="Ub_ligase/GEF_domain"/>
</dbReference>
<dbReference type="EMBL" id="RAWG01000511">
    <property type="protein sequence ID" value="RKH29125.1"/>
    <property type="molecule type" value="Genomic_DNA"/>
</dbReference>